<accession>A0A6S6XPR9</accession>
<feature type="compositionally biased region" description="Basic and acidic residues" evidence="2">
    <location>
        <begin position="347"/>
        <end position="356"/>
    </location>
</feature>
<dbReference type="InterPro" id="IPR020012">
    <property type="entry name" value="LysM_FimV"/>
</dbReference>
<feature type="region of interest" description="Disordered" evidence="2">
    <location>
        <begin position="321"/>
        <end position="356"/>
    </location>
</feature>
<dbReference type="KEGG" id="doe:DENOEST_0741"/>
<keyword evidence="5" id="KW-1185">Reference proteome</keyword>
<feature type="region of interest" description="Disordered" evidence="2">
    <location>
        <begin position="869"/>
        <end position="924"/>
    </location>
</feature>
<dbReference type="InterPro" id="IPR036779">
    <property type="entry name" value="LysM_dom_sf"/>
</dbReference>
<name>A0A6S6XPR9_9PROT</name>
<dbReference type="Pfam" id="PF25800">
    <property type="entry name" value="FimV_N"/>
    <property type="match status" value="1"/>
</dbReference>
<feature type="coiled-coil region" evidence="1">
    <location>
        <begin position="360"/>
        <end position="387"/>
    </location>
</feature>
<dbReference type="InterPro" id="IPR057840">
    <property type="entry name" value="FimV_N"/>
</dbReference>
<dbReference type="NCBIfam" id="TIGR03504">
    <property type="entry name" value="FimV_Cterm"/>
    <property type="match status" value="1"/>
</dbReference>
<dbReference type="InterPro" id="IPR038440">
    <property type="entry name" value="FimV_C_sf"/>
</dbReference>
<evidence type="ECO:0000313" key="5">
    <source>
        <dbReference type="Proteomes" id="UP000515733"/>
    </source>
</evidence>
<dbReference type="Gene3D" id="1.20.58.2200">
    <property type="match status" value="1"/>
</dbReference>
<dbReference type="AlphaFoldDB" id="A0A6S6XPR9"/>
<feature type="region of interest" description="Disordered" evidence="2">
    <location>
        <begin position="413"/>
        <end position="465"/>
    </location>
</feature>
<reference evidence="4 5" key="1">
    <citation type="submission" date="2020-03" db="EMBL/GenBank/DDBJ databases">
        <authorList>
            <consortium name="Genoscope - CEA"/>
            <person name="William W."/>
        </authorList>
    </citation>
    <scope>NUCLEOTIDE SEQUENCE [LARGE SCALE GENOMIC DNA]</scope>
    <source>
        <strain evidence="5">DSM 16959</strain>
    </source>
</reference>
<evidence type="ECO:0000259" key="3">
    <source>
        <dbReference type="Pfam" id="PF25800"/>
    </source>
</evidence>
<feature type="region of interest" description="Disordered" evidence="2">
    <location>
        <begin position="183"/>
        <end position="204"/>
    </location>
</feature>
<keyword evidence="1" id="KW-0175">Coiled coil</keyword>
<dbReference type="InterPro" id="IPR018392">
    <property type="entry name" value="LysM"/>
</dbReference>
<dbReference type="OrthoDB" id="5298707at2"/>
<evidence type="ECO:0000256" key="2">
    <source>
        <dbReference type="SAM" id="MobiDB-lite"/>
    </source>
</evidence>
<evidence type="ECO:0000313" key="4">
    <source>
        <dbReference type="EMBL" id="CAB1367906.1"/>
    </source>
</evidence>
<dbReference type="Proteomes" id="UP000515733">
    <property type="component" value="Chromosome"/>
</dbReference>
<protein>
    <recommendedName>
        <fullName evidence="3">FimV N-terminal domain-containing protein</fullName>
    </recommendedName>
</protein>
<dbReference type="CDD" id="cd00118">
    <property type="entry name" value="LysM"/>
    <property type="match status" value="1"/>
</dbReference>
<dbReference type="InterPro" id="IPR020011">
    <property type="entry name" value="FimV_C"/>
</dbReference>
<organism evidence="4 5">
    <name type="scientific">Denitratisoma oestradiolicum</name>
    <dbReference type="NCBI Taxonomy" id="311182"/>
    <lineage>
        <taxon>Bacteria</taxon>
        <taxon>Pseudomonadati</taxon>
        <taxon>Pseudomonadota</taxon>
        <taxon>Betaproteobacteria</taxon>
        <taxon>Nitrosomonadales</taxon>
        <taxon>Sterolibacteriaceae</taxon>
        <taxon>Denitratisoma</taxon>
    </lineage>
</organism>
<evidence type="ECO:0000256" key="1">
    <source>
        <dbReference type="SAM" id="Coils"/>
    </source>
</evidence>
<dbReference type="EMBL" id="LR778301">
    <property type="protein sequence ID" value="CAB1367906.1"/>
    <property type="molecule type" value="Genomic_DNA"/>
</dbReference>
<feature type="compositionally biased region" description="Pro residues" evidence="2">
    <location>
        <begin position="453"/>
        <end position="464"/>
    </location>
</feature>
<feature type="compositionally biased region" description="Basic and acidic residues" evidence="2">
    <location>
        <begin position="183"/>
        <end position="192"/>
    </location>
</feature>
<sequence>MNAAKSIPMGGAVPKKHKRTNLKLSILAVTVMALPLGTQAAGLGKLSVLSALGQPLRAELDVTAGADELNSLSARVAPADVFRQANIEYASSLGSLRFTLEKRPGGQPYFRITSDRPIGDPFLDFLVELNWSAGRLVREYTFLLDPPELKPAVQEAAVAPVTVPETVKPAEVVQRLVREAVPEARPPRREPRPVPGMAPSGEGRLVKRGDTLGKIAAEHKPDGVSLDQMLVALFRSNPDAFDGGNMNRLKAGKILSLPGSDAVAATPASEARGIVLAQSADFDAYRRKLAASVATSPAVRDGEPQQAAAGKITPRIEDRAAQVPGQDKLQVSRTEAGKSAGVAAKGTGRDEDTVTRDKALKEAKSRIAELEKNLADLKKLAEMKSQAGAAMQQQAQVDKAAPLVEAKKEEAVAAIRPSEPVPSSVPAKAPEVSKGGESASAPGPAPQTTTVPPKKPVTPPPPSPSFIAENGPLVFGGGGLLALLAGYFGFRTWQRKRSDAAARPASVTDSSLYASSVFSASGGKHVDTGAAAAATDFGLGTADDSDGHEAVDPVQEADVYLAYGRDAQAEEILLDALKQDPTRLTVHLKLLEVYADRRAVPQFNTVATDLHAQTGGAGAEWEKALLLGRTLDPSNPLYGETSATSAETLESYEPAAATVIMPVVEPESEVAPQEELPASLDFDLDLSGPVEVAAPEVAAEQAEAPPAMEAETVSSLDFDLGLDTKLAQSAVVEPAVAMADEEVASLDFELGEPESSEAPTVTSTAEAGTVSAIDSNVLDFDFDLGAPAETPVSEPVAEVAALEIPVSIEPPAVEVADDRTIDFDLDTEPSGVEQEAVTEEPVLAEVSAVTAAPSVDFDFDLDLAESVPETPAAEAASTDRSDQVPPLPDLSGISLELDTPADISFDEPSASLPDLGGAEAVEDNPEAATKLELAQAYEEMGDKEGARELFQEVISEGSPAQQALARDKLARLG</sequence>
<dbReference type="Gene3D" id="3.10.350.10">
    <property type="entry name" value="LysM domain"/>
    <property type="match status" value="1"/>
</dbReference>
<gene>
    <name evidence="4" type="ORF">DENOEST_0741</name>
</gene>
<feature type="domain" description="FimV N-terminal" evidence="3">
    <location>
        <begin position="41"/>
        <end position="147"/>
    </location>
</feature>
<dbReference type="NCBIfam" id="TIGR03505">
    <property type="entry name" value="FimV_core"/>
    <property type="match status" value="1"/>
</dbReference>
<proteinExistence type="predicted"/>